<name>A0A7K1UHY7_9MICC</name>
<protein>
    <submittedName>
        <fullName evidence="3">DUF2637 domain-containing protein</fullName>
    </submittedName>
</protein>
<reference evidence="3 4" key="1">
    <citation type="submission" date="2019-12" db="EMBL/GenBank/DDBJ databases">
        <title>Nesterenkonia muleiensis sp. nov., a novel actinobacterium isolated from sap of Populus euphratica.</title>
        <authorList>
            <person name="Wang R."/>
        </authorList>
    </citation>
    <scope>NUCLEOTIDE SEQUENCE [LARGE SCALE GENOMIC DNA]</scope>
    <source>
        <strain evidence="3 4">F10</strain>
    </source>
</reference>
<accession>A0A7K1UHY7</accession>
<organism evidence="3 4">
    <name type="scientific">Nesterenkonia alkaliphila</name>
    <dbReference type="NCBI Taxonomy" id="1463631"/>
    <lineage>
        <taxon>Bacteria</taxon>
        <taxon>Bacillati</taxon>
        <taxon>Actinomycetota</taxon>
        <taxon>Actinomycetes</taxon>
        <taxon>Micrococcales</taxon>
        <taxon>Micrococcaceae</taxon>
        <taxon>Nesterenkonia</taxon>
    </lineage>
</organism>
<sequence>MTTTTTTGKAVEVKQSRINPDDPRFIRAITIGVCFAGLVAFLISFVALMEVAAWLGLPMWMHWGVPAFIDTAILVYAGSVLIHKARGEKTWPSWLLLGTFTVVSMIANTAHALSYAHTLSEHWQGLVGAGVAAMVPVAVFAATEQLARVAVEDPVSRRKELQAEAEWAAQHAERERKQLEMEAERERARQEAEIAQEEHKARIEKLRLERDLMLKRASKEADTPSSSPAPTESATGPHLRAVEDTTTKTPTTGKTDQAEVTDYVAQLVVKGKRVSGGALARHFGFSDKTGRRRLEDLKESRPEIFETEGAQAHLNAAEREVA</sequence>
<dbReference type="InterPro" id="IPR021235">
    <property type="entry name" value="DUF2637"/>
</dbReference>
<feature type="transmembrane region" description="Helical" evidence="2">
    <location>
        <begin position="25"/>
        <end position="48"/>
    </location>
</feature>
<keyword evidence="4" id="KW-1185">Reference proteome</keyword>
<feature type="region of interest" description="Disordered" evidence="1">
    <location>
        <begin position="217"/>
        <end position="255"/>
    </location>
</feature>
<proteinExistence type="predicted"/>
<dbReference type="OrthoDB" id="4879274at2"/>
<feature type="transmembrane region" description="Helical" evidence="2">
    <location>
        <begin position="94"/>
        <end position="116"/>
    </location>
</feature>
<comment type="caution">
    <text evidence="3">The sequence shown here is derived from an EMBL/GenBank/DDBJ whole genome shotgun (WGS) entry which is preliminary data.</text>
</comment>
<keyword evidence="2" id="KW-0812">Transmembrane</keyword>
<gene>
    <name evidence="3" type="ORF">GNZ21_04930</name>
</gene>
<feature type="transmembrane region" description="Helical" evidence="2">
    <location>
        <begin position="122"/>
        <end position="142"/>
    </location>
</feature>
<feature type="region of interest" description="Disordered" evidence="1">
    <location>
        <begin position="172"/>
        <end position="198"/>
    </location>
</feature>
<dbReference type="Pfam" id="PF10935">
    <property type="entry name" value="DUF2637"/>
    <property type="match status" value="1"/>
</dbReference>
<keyword evidence="2" id="KW-0472">Membrane</keyword>
<evidence type="ECO:0000256" key="2">
    <source>
        <dbReference type="SAM" id="Phobius"/>
    </source>
</evidence>
<feature type="compositionally biased region" description="Low complexity" evidence="1">
    <location>
        <begin position="223"/>
        <end position="235"/>
    </location>
</feature>
<dbReference type="EMBL" id="WRPM01000031">
    <property type="protein sequence ID" value="MVT25711.1"/>
    <property type="molecule type" value="Genomic_DNA"/>
</dbReference>
<dbReference type="RefSeq" id="WP_157321894.1">
    <property type="nucleotide sequence ID" value="NZ_BMFX01000007.1"/>
</dbReference>
<keyword evidence="2" id="KW-1133">Transmembrane helix</keyword>
<dbReference type="Proteomes" id="UP000460157">
    <property type="component" value="Unassembled WGS sequence"/>
</dbReference>
<dbReference type="AlphaFoldDB" id="A0A7K1UHY7"/>
<evidence type="ECO:0000313" key="4">
    <source>
        <dbReference type="Proteomes" id="UP000460157"/>
    </source>
</evidence>
<evidence type="ECO:0000313" key="3">
    <source>
        <dbReference type="EMBL" id="MVT25711.1"/>
    </source>
</evidence>
<evidence type="ECO:0000256" key="1">
    <source>
        <dbReference type="SAM" id="MobiDB-lite"/>
    </source>
</evidence>
<feature type="transmembrane region" description="Helical" evidence="2">
    <location>
        <begin position="60"/>
        <end position="82"/>
    </location>
</feature>